<feature type="transmembrane region" description="Helical" evidence="1">
    <location>
        <begin position="87"/>
        <end position="110"/>
    </location>
</feature>
<keyword evidence="1" id="KW-1133">Transmembrane helix</keyword>
<proteinExistence type="predicted"/>
<evidence type="ECO:0000313" key="3">
    <source>
        <dbReference type="Proteomes" id="UP000265540"/>
    </source>
</evidence>
<feature type="transmembrane region" description="Helical" evidence="1">
    <location>
        <begin position="130"/>
        <end position="152"/>
    </location>
</feature>
<dbReference type="EMBL" id="QZJF01000017">
    <property type="protein sequence ID" value="RJR26925.1"/>
    <property type="molecule type" value="Genomic_DNA"/>
</dbReference>
<name>A0A3A4ZCE6_UNCKA</name>
<organism evidence="2 3">
    <name type="scientific">candidate division WWE3 bacterium</name>
    <dbReference type="NCBI Taxonomy" id="2053526"/>
    <lineage>
        <taxon>Bacteria</taxon>
        <taxon>Katanobacteria</taxon>
    </lineage>
</organism>
<dbReference type="AlphaFoldDB" id="A0A3A4ZCE6"/>
<dbReference type="Proteomes" id="UP000265540">
    <property type="component" value="Unassembled WGS sequence"/>
</dbReference>
<gene>
    <name evidence="2" type="ORF">C4561_04065</name>
</gene>
<keyword evidence="1" id="KW-0812">Transmembrane</keyword>
<sequence>MLLTPHTLVGIAIGASIPNPQIAVPLAFVMHFMGDMVPHWDFYTDTTIEQRQTGWRPIAVMADFGLGIATGTFFTLYALWIAGDASLALNIFLCGIAAVLPDALTAPVMFSKNPNFISKLLGKIQSALQFSAPVIFGLLTQILVSAFAFLLISSSIAL</sequence>
<evidence type="ECO:0000313" key="2">
    <source>
        <dbReference type="EMBL" id="RJR26925.1"/>
    </source>
</evidence>
<comment type="caution">
    <text evidence="2">The sequence shown here is derived from an EMBL/GenBank/DDBJ whole genome shotgun (WGS) entry which is preliminary data.</text>
</comment>
<keyword evidence="1" id="KW-0472">Membrane</keyword>
<evidence type="ECO:0000256" key="1">
    <source>
        <dbReference type="SAM" id="Phobius"/>
    </source>
</evidence>
<reference evidence="2 3" key="1">
    <citation type="journal article" date="2017" name="ISME J.">
        <title>Energy and carbon metabolisms in a deep terrestrial subsurface fluid microbial community.</title>
        <authorList>
            <person name="Momper L."/>
            <person name="Jungbluth S.P."/>
            <person name="Lee M.D."/>
            <person name="Amend J.P."/>
        </authorList>
    </citation>
    <scope>NUCLEOTIDE SEQUENCE [LARGE SCALE GENOMIC DNA]</scope>
    <source>
        <strain evidence="2">SURF_46</strain>
    </source>
</reference>
<feature type="transmembrane region" description="Helical" evidence="1">
    <location>
        <begin position="58"/>
        <end position="81"/>
    </location>
</feature>
<accession>A0A3A4ZCE6</accession>
<protein>
    <submittedName>
        <fullName evidence="2">Uncharacterized protein</fullName>
    </submittedName>
</protein>